<dbReference type="SUPFAM" id="SSF50494">
    <property type="entry name" value="Trypsin-like serine proteases"/>
    <property type="match status" value="1"/>
</dbReference>
<dbReference type="PANTHER" id="PTHR43019:SF23">
    <property type="entry name" value="PROTEASE DO-LIKE 5, CHLOROPLASTIC"/>
    <property type="match status" value="1"/>
</dbReference>
<keyword evidence="1" id="KW-1133">Transmembrane helix</keyword>
<keyword evidence="1" id="KW-0812">Transmembrane</keyword>
<proteinExistence type="predicted"/>
<dbReference type="AlphaFoldDB" id="A0A4R5MN30"/>
<dbReference type="InterPro" id="IPR001940">
    <property type="entry name" value="Peptidase_S1C"/>
</dbReference>
<dbReference type="GO" id="GO:0006508">
    <property type="term" value="P:proteolysis"/>
    <property type="evidence" value="ECO:0007669"/>
    <property type="project" value="UniProtKB-KW"/>
</dbReference>
<dbReference type="EMBL" id="SJCY01000003">
    <property type="protein sequence ID" value="TDG36946.1"/>
    <property type="molecule type" value="Genomic_DNA"/>
</dbReference>
<dbReference type="InterPro" id="IPR043504">
    <property type="entry name" value="Peptidase_S1_PA_chymotrypsin"/>
</dbReference>
<organism evidence="2 3">
    <name type="scientific">Pedobacter changchengzhani</name>
    <dbReference type="NCBI Taxonomy" id="2529274"/>
    <lineage>
        <taxon>Bacteria</taxon>
        <taxon>Pseudomonadati</taxon>
        <taxon>Bacteroidota</taxon>
        <taxon>Sphingobacteriia</taxon>
        <taxon>Sphingobacteriales</taxon>
        <taxon>Sphingobacteriaceae</taxon>
        <taxon>Pedobacter</taxon>
    </lineage>
</organism>
<accession>A0A4R5MN30</accession>
<dbReference type="Gene3D" id="2.40.10.10">
    <property type="entry name" value="Trypsin-like serine proteases"/>
    <property type="match status" value="2"/>
</dbReference>
<dbReference type="Proteomes" id="UP000295668">
    <property type="component" value="Unassembled WGS sequence"/>
</dbReference>
<keyword evidence="1" id="KW-0472">Membrane</keyword>
<keyword evidence="3" id="KW-1185">Reference proteome</keyword>
<reference evidence="2 3" key="1">
    <citation type="submission" date="2019-02" db="EMBL/GenBank/DDBJ databases">
        <title>Pedobacter sp. nov., a novel speices isolated from soil of pinguins habitat in Antarcitica.</title>
        <authorList>
            <person name="He R.-H."/>
        </authorList>
    </citation>
    <scope>NUCLEOTIDE SEQUENCE [LARGE SCALE GENOMIC DNA]</scope>
    <source>
        <strain evidence="2 3">E01020</strain>
    </source>
</reference>
<dbReference type="InterPro" id="IPR009003">
    <property type="entry name" value="Peptidase_S1_PA"/>
</dbReference>
<keyword evidence="2" id="KW-0645">Protease</keyword>
<evidence type="ECO:0000256" key="1">
    <source>
        <dbReference type="SAM" id="Phobius"/>
    </source>
</evidence>
<comment type="caution">
    <text evidence="2">The sequence shown here is derived from an EMBL/GenBank/DDBJ whole genome shotgun (WGS) entry which is preliminary data.</text>
</comment>
<name>A0A4R5MN30_9SPHI</name>
<protein>
    <submittedName>
        <fullName evidence="2">Serine protease</fullName>
    </submittedName>
</protein>
<gene>
    <name evidence="2" type="ORF">EZJ43_06600</name>
</gene>
<dbReference type="Pfam" id="PF13365">
    <property type="entry name" value="Trypsin_2"/>
    <property type="match status" value="1"/>
</dbReference>
<dbReference type="PRINTS" id="PR00834">
    <property type="entry name" value="PROTEASES2C"/>
</dbReference>
<evidence type="ECO:0000313" key="2">
    <source>
        <dbReference type="EMBL" id="TDG36946.1"/>
    </source>
</evidence>
<feature type="transmembrane region" description="Helical" evidence="1">
    <location>
        <begin position="96"/>
        <end position="115"/>
    </location>
</feature>
<dbReference type="GO" id="GO:0004252">
    <property type="term" value="F:serine-type endopeptidase activity"/>
    <property type="evidence" value="ECO:0007669"/>
    <property type="project" value="InterPro"/>
</dbReference>
<sequence>MRNDLELDAIIEDYLLGKLSAQEIEAFEKLRLNDAAIDHKVVSHKFFMQFIESYAAQSNLKEKLNHIHNEIDVETLASSLRPHSSKIVQIWRKNKSLIAVAASFIVLSLVSIYSIQHTSQQVDRYLQLGKKVDNIEKSQSNLIRNIKSNNVKVPTKVSPTNFGGTGFAISANGYILTNLHVINKADSIYIQNSKGDSFKVKTVYTDSQNDIAILKISDPNFTSLASLPYTIKSSTTDIGENVYTLGYPKDDAVLGDGYISSKNGFSGDTTQYQISIPVNPGNSGGPLLDNNGNLVGIISGKETKVEGAAFAIKSKYILDAMRAIPQDSLGKKITANKKSMLAGLKRTQQIQKLQNYVFMIKVYHD</sequence>
<dbReference type="RefSeq" id="WP_133261892.1">
    <property type="nucleotide sequence ID" value="NZ_SJCY01000003.1"/>
</dbReference>
<evidence type="ECO:0000313" key="3">
    <source>
        <dbReference type="Proteomes" id="UP000295668"/>
    </source>
</evidence>
<keyword evidence="2" id="KW-0378">Hydrolase</keyword>
<dbReference type="OrthoDB" id="9766361at2"/>
<dbReference type="PANTHER" id="PTHR43019">
    <property type="entry name" value="SERINE ENDOPROTEASE DEGS"/>
    <property type="match status" value="1"/>
</dbReference>